<evidence type="ECO:0000259" key="1">
    <source>
        <dbReference type="Pfam" id="PF08241"/>
    </source>
</evidence>
<proteinExistence type="predicted"/>
<dbReference type="GO" id="GO:0008757">
    <property type="term" value="F:S-adenosylmethionine-dependent methyltransferase activity"/>
    <property type="evidence" value="ECO:0007669"/>
    <property type="project" value="InterPro"/>
</dbReference>
<evidence type="ECO:0000313" key="3">
    <source>
        <dbReference type="Proteomes" id="UP000048926"/>
    </source>
</evidence>
<sequence length="272" mass="29645">MASITNKNITAANRAAWNASAHLHAEGDHWEQLLERAACPGFSVLDPTLIAILGGLDLTGKSAVQIGCNNARELISLASLGIRPELGIDQASGFLVQAKRLADAAGLDVRLLEADIYDLPPDVGQFDLALITIGVLNWMPDLPEFFRVTSGLLVPGGRLVIYETHPFLEVFEPVSPTPFEPAFSYFDRRPQEVTEAITYDGKDHGEGEAGYWFIHPLGEIVTACAQAGLAIVELREYGHTIREPEYDLYEGRPAQIPMSYSLVAQKLTSTKG</sequence>
<name>A0A0M6Y964_9HYPH</name>
<keyword evidence="2" id="KW-0489">Methyltransferase</keyword>
<dbReference type="OrthoDB" id="8385759at2"/>
<dbReference type="GO" id="GO:0032259">
    <property type="term" value="P:methylation"/>
    <property type="evidence" value="ECO:0007669"/>
    <property type="project" value="UniProtKB-KW"/>
</dbReference>
<dbReference type="Gene3D" id="3.40.50.150">
    <property type="entry name" value="Vaccinia Virus protein VP39"/>
    <property type="match status" value="1"/>
</dbReference>
<dbReference type="InterPro" id="IPR029063">
    <property type="entry name" value="SAM-dependent_MTases_sf"/>
</dbReference>
<dbReference type="SUPFAM" id="SSF53335">
    <property type="entry name" value="S-adenosyl-L-methionine-dependent methyltransferases"/>
    <property type="match status" value="1"/>
</dbReference>
<protein>
    <submittedName>
        <fullName evidence="2">Methyltransferase domain protein</fullName>
    </submittedName>
</protein>
<dbReference type="InterPro" id="IPR013216">
    <property type="entry name" value="Methyltransf_11"/>
</dbReference>
<evidence type="ECO:0000313" key="2">
    <source>
        <dbReference type="EMBL" id="CTQ46622.1"/>
    </source>
</evidence>
<reference evidence="3" key="1">
    <citation type="submission" date="2015-07" db="EMBL/GenBank/DDBJ databases">
        <authorList>
            <person name="Rodrigo-Torres Lidia"/>
            <person name="Arahal R.David."/>
        </authorList>
    </citation>
    <scope>NUCLEOTIDE SEQUENCE [LARGE SCALE GENOMIC DNA]</scope>
    <source>
        <strain evidence="3">CECT 4801</strain>
    </source>
</reference>
<organism evidence="2 3">
    <name type="scientific">Roseibium aggregatum</name>
    <dbReference type="NCBI Taxonomy" id="187304"/>
    <lineage>
        <taxon>Bacteria</taxon>
        <taxon>Pseudomonadati</taxon>
        <taxon>Pseudomonadota</taxon>
        <taxon>Alphaproteobacteria</taxon>
        <taxon>Hyphomicrobiales</taxon>
        <taxon>Stappiaceae</taxon>
        <taxon>Roseibium</taxon>
    </lineage>
</organism>
<keyword evidence="3" id="KW-1185">Reference proteome</keyword>
<feature type="domain" description="Methyltransferase type 11" evidence="1">
    <location>
        <begin position="65"/>
        <end position="161"/>
    </location>
</feature>
<dbReference type="EMBL" id="CXST01000004">
    <property type="protein sequence ID" value="CTQ46622.1"/>
    <property type="molecule type" value="Genomic_DNA"/>
</dbReference>
<dbReference type="CDD" id="cd02440">
    <property type="entry name" value="AdoMet_MTases"/>
    <property type="match status" value="1"/>
</dbReference>
<accession>A0A0M6Y964</accession>
<keyword evidence="2" id="KW-0808">Transferase</keyword>
<gene>
    <name evidence="2" type="ORF">LAL4801_05081</name>
</gene>
<dbReference type="AlphaFoldDB" id="A0A0M6Y964"/>
<dbReference type="RefSeq" id="WP_082444740.1">
    <property type="nucleotide sequence ID" value="NZ_CXST01000004.1"/>
</dbReference>
<dbReference type="Proteomes" id="UP000048926">
    <property type="component" value="Unassembled WGS sequence"/>
</dbReference>
<dbReference type="Pfam" id="PF08241">
    <property type="entry name" value="Methyltransf_11"/>
    <property type="match status" value="1"/>
</dbReference>